<sequence length="45" mass="4917">MTPSVWEVWDPGKRYPSRHHAPGVLETTKDDDGPSGAAVVREEVG</sequence>
<proteinExistence type="predicted"/>
<gene>
    <name evidence="2" type="ORF">BJ994_002044</name>
</gene>
<evidence type="ECO:0000313" key="2">
    <source>
        <dbReference type="EMBL" id="NJC22968.1"/>
    </source>
</evidence>
<reference evidence="2 3" key="1">
    <citation type="submission" date="2020-03" db="EMBL/GenBank/DDBJ databases">
        <title>Sequencing the genomes of 1000 actinobacteria strains.</title>
        <authorList>
            <person name="Klenk H.-P."/>
        </authorList>
    </citation>
    <scope>NUCLEOTIDE SEQUENCE [LARGE SCALE GENOMIC DNA]</scope>
    <source>
        <strain evidence="2 3">DSM 16403</strain>
    </source>
</reference>
<feature type="region of interest" description="Disordered" evidence="1">
    <location>
        <begin position="1"/>
        <end position="45"/>
    </location>
</feature>
<protein>
    <submittedName>
        <fullName evidence="2">Uncharacterized protein</fullName>
    </submittedName>
</protein>
<name>A0A846RI74_9MICC</name>
<evidence type="ECO:0000313" key="3">
    <source>
        <dbReference type="Proteomes" id="UP000547458"/>
    </source>
</evidence>
<comment type="caution">
    <text evidence="2">The sequence shown here is derived from an EMBL/GenBank/DDBJ whole genome shotgun (WGS) entry which is preliminary data.</text>
</comment>
<dbReference type="AlphaFoldDB" id="A0A846RI74"/>
<accession>A0A846RI74</accession>
<dbReference type="RefSeq" id="WP_167993841.1">
    <property type="nucleotide sequence ID" value="NZ_JAATJL010000001.1"/>
</dbReference>
<organism evidence="2 3">
    <name type="scientific">Arthrobacter pigmenti</name>
    <dbReference type="NCBI Taxonomy" id="271432"/>
    <lineage>
        <taxon>Bacteria</taxon>
        <taxon>Bacillati</taxon>
        <taxon>Actinomycetota</taxon>
        <taxon>Actinomycetes</taxon>
        <taxon>Micrococcales</taxon>
        <taxon>Micrococcaceae</taxon>
        <taxon>Arthrobacter</taxon>
    </lineage>
</organism>
<evidence type="ECO:0000256" key="1">
    <source>
        <dbReference type="SAM" id="MobiDB-lite"/>
    </source>
</evidence>
<keyword evidence="3" id="KW-1185">Reference proteome</keyword>
<dbReference type="EMBL" id="JAATJL010000001">
    <property type="protein sequence ID" value="NJC22968.1"/>
    <property type="molecule type" value="Genomic_DNA"/>
</dbReference>
<dbReference type="Proteomes" id="UP000547458">
    <property type="component" value="Unassembled WGS sequence"/>
</dbReference>